<dbReference type="PROSITE" id="PS51635">
    <property type="entry name" value="PNPLA"/>
    <property type="match status" value="1"/>
</dbReference>
<dbReference type="EMBL" id="PSNW01000001">
    <property type="protein sequence ID" value="PPE75772.1"/>
    <property type="molecule type" value="Genomic_DNA"/>
</dbReference>
<keyword evidence="6" id="KW-0732">Signal</keyword>
<sequence length="328" mass="33930">MNSLPFLLRGLGLALLLSLAGCTTPAPVPPPPVEQPPPPPPPPPPPKVALVLGGGGARGFAHVGVLKMLDAQGLKPDMVVGTSAGSVAGALYAAGFNGFDLQEMAFALDRATVADWSMFGKGLIRGEALQKFINDAVKQKPIEKLKIPFACVAARLDSGEGVLFQRGNLGQAVRASSSVPGVFQPVQIGGHEYVDGGLVSPVPIRYARQMGATFIIAVDVSTPPAGTASEGKFDVLMRTFDIMGQSIRAAELPQADIIIKPDLGRITATDFESKQMAILQGERAALAAMPQIRDKLAARMAAPVVPAPVPAVNPAVSPGPSPAPAPRP</sequence>
<feature type="short sequence motif" description="GXGXXG" evidence="4">
    <location>
        <begin position="54"/>
        <end position="59"/>
    </location>
</feature>
<feature type="active site" description="Nucleophile" evidence="4">
    <location>
        <position position="83"/>
    </location>
</feature>
<dbReference type="PANTHER" id="PTHR14226:SF76">
    <property type="entry name" value="NTE FAMILY PROTEIN RSSA"/>
    <property type="match status" value="1"/>
</dbReference>
<dbReference type="RefSeq" id="WP_104228738.1">
    <property type="nucleotide sequence ID" value="NZ_PSNW01000001.1"/>
</dbReference>
<feature type="active site" description="Proton acceptor" evidence="4">
    <location>
        <position position="195"/>
    </location>
</feature>
<accession>A0A2S5TLE6</accession>
<evidence type="ECO:0000313" key="8">
    <source>
        <dbReference type="EMBL" id="PPE75772.1"/>
    </source>
</evidence>
<dbReference type="CDD" id="cd07205">
    <property type="entry name" value="Pat_PNPLA6_PNPLA7_NTE1_like"/>
    <property type="match status" value="1"/>
</dbReference>
<dbReference type="Pfam" id="PF01734">
    <property type="entry name" value="Patatin"/>
    <property type="match status" value="1"/>
</dbReference>
<evidence type="ECO:0000256" key="3">
    <source>
        <dbReference type="ARBA" id="ARBA00023098"/>
    </source>
</evidence>
<comment type="caution">
    <text evidence="8">The sequence shown here is derived from an EMBL/GenBank/DDBJ whole genome shotgun (WGS) entry which is preliminary data.</text>
</comment>
<evidence type="ECO:0000313" key="9">
    <source>
        <dbReference type="Proteomes" id="UP000238220"/>
    </source>
</evidence>
<proteinExistence type="predicted"/>
<dbReference type="PANTHER" id="PTHR14226">
    <property type="entry name" value="NEUROPATHY TARGET ESTERASE/SWISS CHEESE D.MELANOGASTER"/>
    <property type="match status" value="1"/>
</dbReference>
<dbReference type="OrthoDB" id="5290098at2"/>
<keyword evidence="9" id="KW-1185">Reference proteome</keyword>
<feature type="signal peptide" evidence="6">
    <location>
        <begin position="1"/>
        <end position="25"/>
    </location>
</feature>
<feature type="short sequence motif" description="GXSXG" evidence="4">
    <location>
        <begin position="81"/>
        <end position="85"/>
    </location>
</feature>
<keyword evidence="1 4" id="KW-0378">Hydrolase</keyword>
<feature type="domain" description="PNPLA" evidence="7">
    <location>
        <begin position="50"/>
        <end position="208"/>
    </location>
</feature>
<feature type="region of interest" description="Disordered" evidence="5">
    <location>
        <begin position="27"/>
        <end position="46"/>
    </location>
</feature>
<evidence type="ECO:0000256" key="4">
    <source>
        <dbReference type="PROSITE-ProRule" id="PRU01161"/>
    </source>
</evidence>
<organism evidence="8 9">
    <name type="scientific">Solimonas fluminis</name>
    <dbReference type="NCBI Taxonomy" id="2086571"/>
    <lineage>
        <taxon>Bacteria</taxon>
        <taxon>Pseudomonadati</taxon>
        <taxon>Pseudomonadota</taxon>
        <taxon>Gammaproteobacteria</taxon>
        <taxon>Nevskiales</taxon>
        <taxon>Nevskiaceae</taxon>
        <taxon>Solimonas</taxon>
    </lineage>
</organism>
<dbReference type="InterPro" id="IPR050301">
    <property type="entry name" value="NTE"/>
</dbReference>
<keyword evidence="2 4" id="KW-0442">Lipid degradation</keyword>
<evidence type="ECO:0000256" key="2">
    <source>
        <dbReference type="ARBA" id="ARBA00022963"/>
    </source>
</evidence>
<dbReference type="GO" id="GO:0016042">
    <property type="term" value="P:lipid catabolic process"/>
    <property type="evidence" value="ECO:0007669"/>
    <property type="project" value="UniProtKB-UniRule"/>
</dbReference>
<keyword evidence="3 4" id="KW-0443">Lipid metabolism</keyword>
<dbReference type="Proteomes" id="UP000238220">
    <property type="component" value="Unassembled WGS sequence"/>
</dbReference>
<dbReference type="InterPro" id="IPR002641">
    <property type="entry name" value="PNPLA_dom"/>
</dbReference>
<gene>
    <name evidence="8" type="ORF">C3942_02455</name>
</gene>
<dbReference type="GO" id="GO:0016787">
    <property type="term" value="F:hydrolase activity"/>
    <property type="evidence" value="ECO:0007669"/>
    <property type="project" value="UniProtKB-UniRule"/>
</dbReference>
<evidence type="ECO:0000256" key="6">
    <source>
        <dbReference type="SAM" id="SignalP"/>
    </source>
</evidence>
<feature type="region of interest" description="Disordered" evidence="5">
    <location>
        <begin position="309"/>
        <end position="328"/>
    </location>
</feature>
<dbReference type="Gene3D" id="3.40.1090.10">
    <property type="entry name" value="Cytosolic phospholipase A2 catalytic domain"/>
    <property type="match status" value="1"/>
</dbReference>
<feature type="chain" id="PRO_5015609291" evidence="6">
    <location>
        <begin position="26"/>
        <end position="328"/>
    </location>
</feature>
<evidence type="ECO:0000256" key="5">
    <source>
        <dbReference type="SAM" id="MobiDB-lite"/>
    </source>
</evidence>
<dbReference type="SUPFAM" id="SSF52151">
    <property type="entry name" value="FabD/lysophospholipase-like"/>
    <property type="match status" value="1"/>
</dbReference>
<name>A0A2S5TLE6_9GAMM</name>
<evidence type="ECO:0000256" key="1">
    <source>
        <dbReference type="ARBA" id="ARBA00022801"/>
    </source>
</evidence>
<evidence type="ECO:0000259" key="7">
    <source>
        <dbReference type="PROSITE" id="PS51635"/>
    </source>
</evidence>
<protein>
    <submittedName>
        <fullName evidence="8">Esterase</fullName>
    </submittedName>
</protein>
<feature type="short sequence motif" description="DGA/G" evidence="4">
    <location>
        <begin position="195"/>
        <end position="197"/>
    </location>
</feature>
<dbReference type="InterPro" id="IPR016035">
    <property type="entry name" value="Acyl_Trfase/lysoPLipase"/>
</dbReference>
<dbReference type="AlphaFoldDB" id="A0A2S5TLE6"/>
<reference evidence="8 9" key="1">
    <citation type="submission" date="2018-02" db="EMBL/GenBank/DDBJ databases">
        <title>Genome sequencing of Solimonas sp. HR-BB.</title>
        <authorList>
            <person name="Lee Y."/>
            <person name="Jeon C.O."/>
        </authorList>
    </citation>
    <scope>NUCLEOTIDE SEQUENCE [LARGE SCALE GENOMIC DNA]</scope>
    <source>
        <strain evidence="8 9">HR-BB</strain>
    </source>
</reference>